<keyword evidence="2" id="KW-1185">Reference proteome</keyword>
<evidence type="ECO:0000313" key="2">
    <source>
        <dbReference type="Proteomes" id="UP000284250"/>
    </source>
</evidence>
<dbReference type="Proteomes" id="UP000284250">
    <property type="component" value="Unassembled WGS sequence"/>
</dbReference>
<reference evidence="1 2" key="1">
    <citation type="submission" date="2018-09" db="EMBL/GenBank/DDBJ databases">
        <authorList>
            <person name="Zeman M."/>
            <person name="Pardy F."/>
        </authorList>
    </citation>
    <scope>NUCLEOTIDE SEQUENCE [LARGE SCALE GENOMIC DNA]</scope>
    <source>
        <strain evidence="1 2">CCM 8852</strain>
    </source>
</reference>
<gene>
    <name evidence="1" type="ORF">D0T11_11330</name>
</gene>
<protein>
    <submittedName>
        <fullName evidence="1">Uncharacterized protein</fullName>
    </submittedName>
</protein>
<dbReference type="RefSeq" id="WP_119655907.1">
    <property type="nucleotide sequence ID" value="NZ_JBHUOI010000010.1"/>
</dbReference>
<evidence type="ECO:0000313" key="1">
    <source>
        <dbReference type="EMBL" id="RIY09763.1"/>
    </source>
</evidence>
<sequence>MDRILEVWKPSGRKLAELVFYYDALPAGQVVVTGFEPATPPEGTPPDESLLVAVPLGLVAFAHEQLDSVAAVRAFDAGFIGQHLAPLLPEVLGPYQLTYSPRPANWRYVAATPTTVLGIIDVEFSFGKNAKHLRLTSGSSRRCDQHVAADVLTTNIQSIADLLRQQGHTVALADIRRVSF</sequence>
<organism evidence="1 2">
    <name type="scientific">Hymenobacter rubripertinctus</name>
    <dbReference type="NCBI Taxonomy" id="2029981"/>
    <lineage>
        <taxon>Bacteria</taxon>
        <taxon>Pseudomonadati</taxon>
        <taxon>Bacteroidota</taxon>
        <taxon>Cytophagia</taxon>
        <taxon>Cytophagales</taxon>
        <taxon>Hymenobacteraceae</taxon>
        <taxon>Hymenobacter</taxon>
    </lineage>
</organism>
<comment type="caution">
    <text evidence="1">The sequence shown here is derived from an EMBL/GenBank/DDBJ whole genome shotgun (WGS) entry which is preliminary data.</text>
</comment>
<name>A0A418QX75_9BACT</name>
<reference evidence="1 2" key="2">
    <citation type="submission" date="2019-01" db="EMBL/GenBank/DDBJ databases">
        <title>Hymenobacter humicola sp. nov., isolated from soils in Antarctica.</title>
        <authorList>
            <person name="Sedlacek I."/>
            <person name="Holochova P."/>
            <person name="Kralova S."/>
            <person name="Pantucek R."/>
            <person name="Stankova E."/>
            <person name="Vrbovska V."/>
            <person name="Kristofova L."/>
            <person name="Svec P."/>
            <person name="Busse H.-J."/>
        </authorList>
    </citation>
    <scope>NUCLEOTIDE SEQUENCE [LARGE SCALE GENOMIC DNA]</scope>
    <source>
        <strain evidence="1 2">CCM 8852</strain>
    </source>
</reference>
<accession>A0A418QX75</accession>
<proteinExistence type="predicted"/>
<dbReference type="EMBL" id="QYCN01000015">
    <property type="protein sequence ID" value="RIY09763.1"/>
    <property type="molecule type" value="Genomic_DNA"/>
</dbReference>
<dbReference type="AlphaFoldDB" id="A0A418QX75"/>